<name>A0AC61S4H3_9BACT</name>
<dbReference type="Proteomes" id="UP000305401">
    <property type="component" value="Unassembled WGS sequence"/>
</dbReference>
<proteinExistence type="predicted"/>
<accession>A0AC61S4H3</accession>
<comment type="caution">
    <text evidence="1">The sequence shown here is derived from an EMBL/GenBank/DDBJ whole genome shotgun (WGS) entry which is preliminary data.</text>
</comment>
<organism evidence="1 2">
    <name type="scientific">Muribaculum caecicola</name>
    <dbReference type="NCBI Taxonomy" id="3038144"/>
    <lineage>
        <taxon>Bacteria</taxon>
        <taxon>Pseudomonadati</taxon>
        <taxon>Bacteroidota</taxon>
        <taxon>Bacteroidia</taxon>
        <taxon>Bacteroidales</taxon>
        <taxon>Muribaculaceae</taxon>
        <taxon>Muribaculum</taxon>
    </lineage>
</organism>
<evidence type="ECO:0000313" key="2">
    <source>
        <dbReference type="Proteomes" id="UP000305401"/>
    </source>
</evidence>
<protein>
    <submittedName>
        <fullName evidence="1">Alpha/beta hydrolase</fullName>
    </submittedName>
</protein>
<keyword evidence="2" id="KW-1185">Reference proteome</keyword>
<dbReference type="EMBL" id="SSTG01000115">
    <property type="protein sequence ID" value="THG46091.1"/>
    <property type="molecule type" value="Genomic_DNA"/>
</dbReference>
<reference evidence="1" key="1">
    <citation type="submission" date="2019-04" db="EMBL/GenBank/DDBJ databases">
        <title>Microbes associate with the intestines of laboratory mice.</title>
        <authorList>
            <person name="Navarre W."/>
            <person name="Wong E."/>
            <person name="Huang K.C."/>
            <person name="Tropini C."/>
            <person name="Ng K."/>
            <person name="Yu B."/>
        </authorList>
    </citation>
    <scope>NUCLEOTIDE SEQUENCE</scope>
    <source>
        <strain evidence="1">NM86_A22</strain>
    </source>
</reference>
<keyword evidence="1" id="KW-0378">Hydrolase</keyword>
<evidence type="ECO:0000313" key="1">
    <source>
        <dbReference type="EMBL" id="THG46091.1"/>
    </source>
</evidence>
<sequence>MLTFLIICLVATTVIARQNFRAEADSFLKTIPDGSQQACASAVLKAINGDTGDLENLRNSRNKETPVPKGVCATNLGNMRLYRPSDAIGSKLPLLVYLHGGGWTIGSINSCAEFCCNLVAEGDMAVLAVDYALAPEHPFPEGLDNCMAAVASARKHAGEWGIDSARISIGGDSSGGNLAFATALKTIQCSLPPLHSIVAFYPVVSAWNDNTPSWNEYSRGFGLDGCYMDAFNRAYTTDTTNILVSPLLAPDSLLRQFPPTLFIAAGRDILRDSGRIFANRLKNLGTNVVHEELAGAVHLFITVPGQPAARAYAVRRTRSFIIDGR</sequence>
<gene>
    <name evidence="1" type="ORF">E5990_08490</name>
</gene>